<reference evidence="1 2" key="1">
    <citation type="submission" date="2018-08" db="EMBL/GenBank/DDBJ databases">
        <authorList>
            <person name="Laetsch R D."/>
            <person name="Stevens L."/>
            <person name="Kumar S."/>
            <person name="Blaxter L. M."/>
        </authorList>
    </citation>
    <scope>NUCLEOTIDE SEQUENCE [LARGE SCALE GENOMIC DNA]</scope>
</reference>
<keyword evidence="2" id="KW-1185">Reference proteome</keyword>
<dbReference type="AlphaFoldDB" id="A0A498SFX4"/>
<name>A0A498SFX4_ACAVI</name>
<evidence type="ECO:0000313" key="1">
    <source>
        <dbReference type="EMBL" id="VBB30721.1"/>
    </source>
</evidence>
<organism evidence="1 2">
    <name type="scientific">Acanthocheilonema viteae</name>
    <name type="common">Filarial nematode worm</name>
    <name type="synonym">Dipetalonema viteae</name>
    <dbReference type="NCBI Taxonomy" id="6277"/>
    <lineage>
        <taxon>Eukaryota</taxon>
        <taxon>Metazoa</taxon>
        <taxon>Ecdysozoa</taxon>
        <taxon>Nematoda</taxon>
        <taxon>Chromadorea</taxon>
        <taxon>Rhabditida</taxon>
        <taxon>Spirurina</taxon>
        <taxon>Spiruromorpha</taxon>
        <taxon>Filarioidea</taxon>
        <taxon>Onchocercidae</taxon>
        <taxon>Acanthocheilonema</taxon>
    </lineage>
</organism>
<feature type="non-terminal residue" evidence="1">
    <location>
        <position position="76"/>
    </location>
</feature>
<dbReference type="Proteomes" id="UP000276991">
    <property type="component" value="Unassembled WGS sequence"/>
</dbReference>
<accession>A0A498SFX4</accession>
<proteinExistence type="predicted"/>
<protein>
    <submittedName>
        <fullName evidence="1">Uncharacterized protein</fullName>
    </submittedName>
</protein>
<gene>
    <name evidence="1" type="ORF">NAV_LOCUS5512</name>
</gene>
<evidence type="ECO:0000313" key="2">
    <source>
        <dbReference type="Proteomes" id="UP000276991"/>
    </source>
</evidence>
<dbReference type="EMBL" id="UPTC01000970">
    <property type="protein sequence ID" value="VBB30721.1"/>
    <property type="molecule type" value="Genomic_DNA"/>
</dbReference>
<sequence>MKNARFTPTENVLAEQGNKYDAFVELAYSELMEYRYFTFPIFNVTDPTLSTDFVDSACPSAPVVVGPPGQPGRDGR</sequence>